<evidence type="ECO:0008006" key="5">
    <source>
        <dbReference type="Google" id="ProtNLM"/>
    </source>
</evidence>
<dbReference type="AlphaFoldDB" id="A0A4Q7X6W6"/>
<name>A0A4Q7X6W6_9ACTN</name>
<comment type="caution">
    <text evidence="3">The sequence shown here is derived from an EMBL/GenBank/DDBJ whole genome shotgun (WGS) entry which is preliminary data.</text>
</comment>
<dbReference type="Gene3D" id="3.40.630.120">
    <property type="match status" value="1"/>
</dbReference>
<evidence type="ECO:0000313" key="4">
    <source>
        <dbReference type="Proteomes" id="UP000292027"/>
    </source>
</evidence>
<evidence type="ECO:0000259" key="2">
    <source>
        <dbReference type="Pfam" id="PF18164"/>
    </source>
</evidence>
<dbReference type="OrthoDB" id="3229305at2"/>
<dbReference type="Proteomes" id="UP000292027">
    <property type="component" value="Unassembled WGS sequence"/>
</dbReference>
<feature type="domain" description="GNAT-like C-terminal" evidence="2">
    <location>
        <begin position="121"/>
        <end position="272"/>
    </location>
</feature>
<evidence type="ECO:0000259" key="1">
    <source>
        <dbReference type="Pfam" id="PF18082"/>
    </source>
</evidence>
<evidence type="ECO:0000313" key="3">
    <source>
        <dbReference type="EMBL" id="RZU18812.1"/>
    </source>
</evidence>
<sequence length="274" mass="31291">MTTAEEYRLLGFDDADREAAEAFTPDAAVVKDLADQIRAAIGKLGSEPEFRMPEDARNSVQAYLDTVPDIRAYHSSRGIPDDISWASLADLGQQLKVSRRTHGEYSLETHWWLTNFWVGNLYSLGRLQYMLFQVTEDQPVPGTETGEWIIGVHIPETGPLTPELVDDSFQQAREFFPRHFPEYPVKTANLWSWLIDPYLLDNLPQDSNMVKFGRRFTPYGTPNDSQDSAIFFTFRTHGTDHLDELPQDTRLQRLVVGRIKDGGTWQSGYGYLKL</sequence>
<keyword evidence="4" id="KW-1185">Reference proteome</keyword>
<dbReference type="InterPro" id="IPR041644">
    <property type="entry name" value="GNAT_C"/>
</dbReference>
<organism evidence="3 4">
    <name type="scientific">Kribbella rubisoli</name>
    <dbReference type="NCBI Taxonomy" id="3075929"/>
    <lineage>
        <taxon>Bacteria</taxon>
        <taxon>Bacillati</taxon>
        <taxon>Actinomycetota</taxon>
        <taxon>Actinomycetes</taxon>
        <taxon>Propionibacteriales</taxon>
        <taxon>Kribbellaceae</taxon>
        <taxon>Kribbella</taxon>
    </lineage>
</organism>
<feature type="domain" description="N-acyltransferase N-terminal" evidence="1">
    <location>
        <begin position="1"/>
        <end position="117"/>
    </location>
</feature>
<dbReference type="EMBL" id="SHKR01000011">
    <property type="protein sequence ID" value="RZU18812.1"/>
    <property type="molecule type" value="Genomic_DNA"/>
</dbReference>
<proteinExistence type="predicted"/>
<dbReference type="Pfam" id="PF18164">
    <property type="entry name" value="GNAT_C"/>
    <property type="match status" value="1"/>
</dbReference>
<accession>A0A4Q7X6W6</accession>
<dbReference type="RefSeq" id="WP_130440193.1">
    <property type="nucleotide sequence ID" value="NZ_SHKR01000011.1"/>
</dbReference>
<reference evidence="3 4" key="1">
    <citation type="journal article" date="2015" name="Stand. Genomic Sci.">
        <title>Genomic Encyclopedia of Bacterial and Archaeal Type Strains, Phase III: the genomes of soil and plant-associated and newly described type strains.</title>
        <authorList>
            <person name="Whitman W.B."/>
            <person name="Woyke T."/>
            <person name="Klenk H.P."/>
            <person name="Zhou Y."/>
            <person name="Lilburn T.G."/>
            <person name="Beck B.J."/>
            <person name="De Vos P."/>
            <person name="Vandamme P."/>
            <person name="Eisen J.A."/>
            <person name="Garrity G."/>
            <person name="Hugenholtz P."/>
            <person name="Kyrpides N.C."/>
        </authorList>
    </citation>
    <scope>NUCLEOTIDE SEQUENCE [LARGE SCALE GENOMIC DNA]</scope>
    <source>
        <strain evidence="3 4">VKM Ac-2540</strain>
    </source>
</reference>
<dbReference type="Pfam" id="PF18082">
    <property type="entry name" value="NAT_N"/>
    <property type="match status" value="1"/>
</dbReference>
<protein>
    <recommendedName>
        <fullName evidence="5">GNAT-like C-terminal domain-containing protein</fullName>
    </recommendedName>
</protein>
<gene>
    <name evidence="3" type="ORF">EV645_1012</name>
</gene>
<dbReference type="InterPro" id="IPR041273">
    <property type="entry name" value="NAT_N"/>
</dbReference>